<dbReference type="EMBL" id="CAOS01000009">
    <property type="protein sequence ID" value="CCO08281.1"/>
    <property type="molecule type" value="Genomic_DNA"/>
</dbReference>
<accession>K8EI33</accession>
<protein>
    <submittedName>
        <fullName evidence="1">Uncharacterized protein</fullName>
    </submittedName>
</protein>
<proteinExistence type="predicted"/>
<dbReference type="RefSeq" id="WP_008411631.1">
    <property type="nucleotide sequence ID" value="NZ_CAOS01000009.1"/>
</dbReference>
<reference evidence="1 2" key="1">
    <citation type="journal article" date="2013" name="Genome Announc.">
        <title>Genome Sequence of the Sulfate-Reducing Bacterium Desulfotomaculum hydrothermale Lam5(T).</title>
        <authorList>
            <person name="Amin O."/>
            <person name="Fardeau M.L."/>
            <person name="Valette O."/>
            <person name="Hirschler-Rea A."/>
            <person name="Barbe V."/>
            <person name="Medigue C."/>
            <person name="Vacherie B."/>
            <person name="Ollivier B."/>
            <person name="Bertin P.N."/>
            <person name="Dolla A."/>
        </authorList>
    </citation>
    <scope>NUCLEOTIDE SEQUENCE [LARGE SCALE GENOMIC DNA]</scope>
    <source>
        <strain evidence="2">Lam5 / DSM 18033</strain>
    </source>
</reference>
<comment type="caution">
    <text evidence="1">The sequence shown here is derived from an EMBL/GenBank/DDBJ whole genome shotgun (WGS) entry which is preliminary data.</text>
</comment>
<keyword evidence="2" id="KW-1185">Reference proteome</keyword>
<name>K8EI33_9FIRM</name>
<sequence length="106" mass="10997">MITQEGLEKIAAMIAGLQSPFIAIGDGNGEKFRKAVGAVITSGPVVRFRTSLSLSEGNGDHTYLALFSDAASGAGTGVKIGQVDQLFNKGQTQVLNVECKITVQGV</sequence>
<dbReference type="STRING" id="1121428.DESHY_20150"/>
<gene>
    <name evidence="1" type="ORF">DESHY_20150</name>
</gene>
<dbReference type="AlphaFoldDB" id="K8EI33"/>
<organism evidence="1 2">
    <name type="scientific">Desulforamulus hydrothermalis Lam5 = DSM 18033</name>
    <dbReference type="NCBI Taxonomy" id="1121428"/>
    <lineage>
        <taxon>Bacteria</taxon>
        <taxon>Bacillati</taxon>
        <taxon>Bacillota</taxon>
        <taxon>Clostridia</taxon>
        <taxon>Eubacteriales</taxon>
        <taxon>Peptococcaceae</taxon>
        <taxon>Desulforamulus</taxon>
    </lineage>
</organism>
<dbReference type="Proteomes" id="UP000009315">
    <property type="component" value="Unassembled WGS sequence"/>
</dbReference>
<evidence type="ECO:0000313" key="2">
    <source>
        <dbReference type="Proteomes" id="UP000009315"/>
    </source>
</evidence>
<evidence type="ECO:0000313" key="1">
    <source>
        <dbReference type="EMBL" id="CCO08281.1"/>
    </source>
</evidence>